<reference evidence="2" key="3">
    <citation type="submission" date="2025-09" db="UniProtKB">
        <authorList>
            <consortium name="Ensembl"/>
        </authorList>
    </citation>
    <scope>IDENTIFICATION</scope>
</reference>
<evidence type="ECO:0000313" key="2">
    <source>
        <dbReference type="Ensembl" id="ENSDCDP00010042248.1"/>
    </source>
</evidence>
<dbReference type="PANTHER" id="PTHR14938">
    <property type="entry name" value="HCLS1-ASSOCIATED PROTEIN X-1"/>
    <property type="match status" value="1"/>
</dbReference>
<evidence type="ECO:0000313" key="3">
    <source>
        <dbReference type="Proteomes" id="UP000694580"/>
    </source>
</evidence>
<dbReference type="GO" id="GO:0030136">
    <property type="term" value="C:clathrin-coated vesicle"/>
    <property type="evidence" value="ECO:0007669"/>
    <property type="project" value="TreeGrafter"/>
</dbReference>
<dbReference type="AlphaFoldDB" id="A0AAY4D9Z9"/>
<evidence type="ECO:0008006" key="4">
    <source>
        <dbReference type="Google" id="ProtNLM"/>
    </source>
</evidence>
<dbReference type="GeneID" id="114770178"/>
<dbReference type="GO" id="GO:0030833">
    <property type="term" value="P:regulation of actin filament polymerization"/>
    <property type="evidence" value="ECO:0007669"/>
    <property type="project" value="TreeGrafter"/>
</dbReference>
<reference evidence="2" key="2">
    <citation type="submission" date="2025-08" db="UniProtKB">
        <authorList>
            <consortium name="Ensembl"/>
        </authorList>
    </citation>
    <scope>IDENTIFICATION</scope>
</reference>
<reference evidence="2 3" key="1">
    <citation type="submission" date="2020-06" db="EMBL/GenBank/DDBJ databases">
        <authorList>
            <consortium name="Wellcome Sanger Institute Data Sharing"/>
        </authorList>
    </citation>
    <scope>NUCLEOTIDE SEQUENCE [LARGE SCALE GENOMIC DNA]</scope>
</reference>
<keyword evidence="3" id="KW-1185">Reference proteome</keyword>
<feature type="compositionally biased region" description="Basic and acidic residues" evidence="1">
    <location>
        <begin position="239"/>
        <end position="259"/>
    </location>
</feature>
<dbReference type="Ensembl" id="ENSDCDT00010052281.1">
    <property type="protein sequence ID" value="ENSDCDP00010042248.1"/>
    <property type="gene ID" value="ENSDCDG00010026634.1"/>
</dbReference>
<protein>
    <recommendedName>
        <fullName evidence="4">HCLS1-associated protein X-1</fullName>
    </recommendedName>
</protein>
<proteinExistence type="predicted"/>
<dbReference type="GeneTree" id="ENSGT00390000018324"/>
<name>A0AAY4D9Z9_9TELE</name>
<feature type="region of interest" description="Disordered" evidence="1">
    <location>
        <begin position="239"/>
        <end position="284"/>
    </location>
</feature>
<dbReference type="GO" id="GO:0016529">
    <property type="term" value="C:sarcoplasmic reticulum"/>
    <property type="evidence" value="ECO:0007669"/>
    <property type="project" value="TreeGrafter"/>
</dbReference>
<dbReference type="GO" id="GO:0043066">
    <property type="term" value="P:negative regulation of apoptotic process"/>
    <property type="evidence" value="ECO:0007669"/>
    <property type="project" value="InterPro"/>
</dbReference>
<dbReference type="PANTHER" id="PTHR14938:SF2">
    <property type="entry name" value="HCLS1-ASSOCIATED PROTEIN X-1"/>
    <property type="match status" value="1"/>
</dbReference>
<feature type="region of interest" description="Disordered" evidence="1">
    <location>
        <begin position="117"/>
        <end position="174"/>
    </location>
</feature>
<sequence>MSVFDLFRGFFGLPGGYYRGDGPRDPLFSGLTHDEEEDDDDEVEGFQFGMSDGFREQDPFDDRLRFGFSFGPGGTRFHEPRVFGEIFREMEEIFSGLGHWEEQHGRFGIPSIGLPTVPESPESRAGGWGGNSLRDFMLKSPDSLPSIPPPSSAPSGVPRGDDTGPHVPNSPFHHWRPFSKFHDLWKEERLKEQQQCREDGDLDSQVSSGGLDKIFTPPSSQPRTRSFFQSVTVTKVVKPDGTIEERRTVRDGQGKEESTVTRSGPQDSTGPFIPDASGPRTDLQDGFSLFHRFFGGFRG</sequence>
<evidence type="ECO:0000256" key="1">
    <source>
        <dbReference type="SAM" id="MobiDB-lite"/>
    </source>
</evidence>
<dbReference type="InterPro" id="IPR017248">
    <property type="entry name" value="HAX-1"/>
</dbReference>
<dbReference type="GO" id="GO:0005739">
    <property type="term" value="C:mitochondrion"/>
    <property type="evidence" value="ECO:0007669"/>
    <property type="project" value="TreeGrafter"/>
</dbReference>
<dbReference type="RefSeq" id="XP_028819704.1">
    <property type="nucleotide sequence ID" value="XM_028963871.1"/>
</dbReference>
<gene>
    <name evidence="2" type="primary">HAX1</name>
</gene>
<dbReference type="GO" id="GO:0016324">
    <property type="term" value="C:apical plasma membrane"/>
    <property type="evidence" value="ECO:0007669"/>
    <property type="project" value="TreeGrafter"/>
</dbReference>
<feature type="region of interest" description="Disordered" evidence="1">
    <location>
        <begin position="191"/>
        <end position="227"/>
    </location>
</feature>
<dbReference type="Proteomes" id="UP000694580">
    <property type="component" value="Chromosome 20"/>
</dbReference>
<feature type="compositionally biased region" description="Polar residues" evidence="1">
    <location>
        <begin position="260"/>
        <end position="269"/>
    </location>
</feature>
<feature type="compositionally biased region" description="Polar residues" evidence="1">
    <location>
        <begin position="217"/>
        <end position="227"/>
    </location>
</feature>
<dbReference type="GO" id="GO:0015629">
    <property type="term" value="C:actin cytoskeleton"/>
    <property type="evidence" value="ECO:0007669"/>
    <property type="project" value="TreeGrafter"/>
</dbReference>
<organism evidence="2 3">
    <name type="scientific">Denticeps clupeoides</name>
    <name type="common">denticle herring</name>
    <dbReference type="NCBI Taxonomy" id="299321"/>
    <lineage>
        <taxon>Eukaryota</taxon>
        <taxon>Metazoa</taxon>
        <taxon>Chordata</taxon>
        <taxon>Craniata</taxon>
        <taxon>Vertebrata</taxon>
        <taxon>Euteleostomi</taxon>
        <taxon>Actinopterygii</taxon>
        <taxon>Neopterygii</taxon>
        <taxon>Teleostei</taxon>
        <taxon>Clupei</taxon>
        <taxon>Clupeiformes</taxon>
        <taxon>Denticipitoidei</taxon>
        <taxon>Denticipitidae</taxon>
        <taxon>Denticeps</taxon>
    </lineage>
</organism>
<dbReference type="PIRSF" id="PIRSF037634">
    <property type="entry name" value="HS1-associating_X-1"/>
    <property type="match status" value="1"/>
</dbReference>
<accession>A0AAY4D9Z9</accession>